<evidence type="ECO:0000313" key="3">
    <source>
        <dbReference type="Proteomes" id="UP000012317"/>
    </source>
</evidence>
<feature type="transmembrane region" description="Helical" evidence="1">
    <location>
        <begin position="154"/>
        <end position="178"/>
    </location>
</feature>
<dbReference type="GO" id="GO:0005548">
    <property type="term" value="F:phospholipid transporter activity"/>
    <property type="evidence" value="ECO:0007669"/>
    <property type="project" value="TreeGrafter"/>
</dbReference>
<accession>N1WKJ9</accession>
<proteinExistence type="predicted"/>
<dbReference type="InterPro" id="IPR030802">
    <property type="entry name" value="Permease_MalE"/>
</dbReference>
<keyword evidence="1" id="KW-0812">Transmembrane</keyword>
<keyword evidence="1" id="KW-1133">Transmembrane helix</keyword>
<dbReference type="PATRIC" id="fig|1189619.4.peg.1940"/>
<dbReference type="EMBL" id="APLF01000009">
    <property type="protein sequence ID" value="EMY80771.1"/>
    <property type="molecule type" value="Genomic_DNA"/>
</dbReference>
<feature type="transmembrane region" description="Helical" evidence="1">
    <location>
        <begin position="198"/>
        <end position="223"/>
    </location>
</feature>
<keyword evidence="1" id="KW-0472">Membrane</keyword>
<feature type="transmembrane region" description="Helical" evidence="1">
    <location>
        <begin position="56"/>
        <end position="81"/>
    </location>
</feature>
<dbReference type="PANTHER" id="PTHR30188:SF4">
    <property type="entry name" value="PROTEIN TRIGALACTOSYLDIACYLGLYCEROL 1, CHLOROPLASTIC"/>
    <property type="match status" value="1"/>
</dbReference>
<feature type="transmembrane region" description="Helical" evidence="1">
    <location>
        <begin position="235"/>
        <end position="257"/>
    </location>
</feature>
<protein>
    <submittedName>
        <fullName evidence="2">Organic solvent resistance conferring ABC transporter, permease component Ttg2B</fullName>
    </submittedName>
</protein>
<evidence type="ECO:0000313" key="2">
    <source>
        <dbReference type="EMBL" id="EMY80771.1"/>
    </source>
</evidence>
<dbReference type="eggNOG" id="COG0767">
    <property type="taxonomic scope" value="Bacteria"/>
</dbReference>
<dbReference type="Proteomes" id="UP000012317">
    <property type="component" value="Unassembled WGS sequence"/>
</dbReference>
<dbReference type="AlphaFoldDB" id="N1WKJ9"/>
<organism evidence="2 3">
    <name type="scientific">Psychroflexus gondwanensis ACAM 44</name>
    <dbReference type="NCBI Taxonomy" id="1189619"/>
    <lineage>
        <taxon>Bacteria</taxon>
        <taxon>Pseudomonadati</taxon>
        <taxon>Bacteroidota</taxon>
        <taxon>Flavobacteriia</taxon>
        <taxon>Flavobacteriales</taxon>
        <taxon>Flavobacteriaceae</taxon>
        <taxon>Psychroflexus</taxon>
    </lineage>
</organism>
<name>N1WKJ9_9FLAO</name>
<comment type="caution">
    <text evidence="2">The sequence shown here is derived from an EMBL/GenBank/DDBJ whole genome shotgun (WGS) entry which is preliminary data.</text>
</comment>
<keyword evidence="3" id="KW-1185">Reference proteome</keyword>
<evidence type="ECO:0000256" key="1">
    <source>
        <dbReference type="SAM" id="Phobius"/>
    </source>
</evidence>
<dbReference type="GO" id="GO:0043190">
    <property type="term" value="C:ATP-binding cassette (ABC) transporter complex"/>
    <property type="evidence" value="ECO:0007669"/>
    <property type="project" value="InterPro"/>
</dbReference>
<reference evidence="2 3" key="1">
    <citation type="journal article" date="2014" name="Genome Biol. Evol.">
        <title>Extensive gene acquisition in the extremely psychrophilic bacterial species Psychroflexus torquis and the link to sea-ice ecosystem specialism.</title>
        <authorList>
            <person name="Feng S."/>
            <person name="Powell S.M."/>
            <person name="Wilson R."/>
            <person name="Bowman J.P."/>
        </authorList>
    </citation>
    <scope>NUCLEOTIDE SEQUENCE [LARGE SCALE GENOMIC DNA]</scope>
    <source>
        <strain evidence="2 3">ACAM 44</strain>
    </source>
</reference>
<gene>
    <name evidence="2" type="ORF">pgond44_09421</name>
</gene>
<dbReference type="Pfam" id="PF02405">
    <property type="entry name" value="MlaE"/>
    <property type="match status" value="1"/>
</dbReference>
<sequence length="263" mass="29564">MFLFYFYQKFQKGLERMLSNYIKSIGQYFIMIYETFRRMTKTSELKRLILQELDDLIISSLGIVVFISFFIGAVIAIQTALNFSNPFVPKSLIGFAARQSIILEFAPTFVAIIMAGKVGSYITSSIGTMRVSEQIDALEVMGINSLNYLVFPKIIAMCMFPFVIAISMFVGIIGAYTASVYGGFLSSEQFLAGLQEDFIPFQVFYAFLKSFIFAIILATVPAFHGYYMKGGSLEVGHAATTSFVWTSVIIIFMNYFITQLLLS</sequence>
<dbReference type="STRING" id="1189619.pgond44_09421"/>
<dbReference type="PANTHER" id="PTHR30188">
    <property type="entry name" value="ABC TRANSPORTER PERMEASE PROTEIN-RELATED"/>
    <property type="match status" value="1"/>
</dbReference>
<feature type="transmembrane region" description="Helical" evidence="1">
    <location>
        <begin position="101"/>
        <end position="122"/>
    </location>
</feature>